<comment type="caution">
    <text evidence="3">The sequence shown here is derived from an EMBL/GenBank/DDBJ whole genome shotgun (WGS) entry which is preliminary data.</text>
</comment>
<evidence type="ECO:0000256" key="2">
    <source>
        <dbReference type="SAM" id="Phobius"/>
    </source>
</evidence>
<evidence type="ECO:0000256" key="1">
    <source>
        <dbReference type="SAM" id="MobiDB-lite"/>
    </source>
</evidence>
<sequence>MSHHHSNFDLQQEKDRLMIQLSPYEDLILRFEEILYGKQPTLLILGVVIFDSVLIFGHITQMGIISLFTLYCIVVYVLYFLQHRFHIMRLVPKIDIIKNENAQNVQIHSLEEVCLFLASLKQKSGMIADYLLGNQFENIYKIIYVLAVWFTLAFVFNIIGNFWLFFIILNLSLLTPGFNIIKLIFGWLGKLTQALFGVFVNPPQGENGHPGINETPQQQKIQEPVQPQQEQPQPQQEQPQPQQEQPQPQQEQPQPQQEQPQPQQEQSQPAESEQVQERLDDLRRLDEI</sequence>
<feature type="compositionally biased region" description="Basic and acidic residues" evidence="1">
    <location>
        <begin position="275"/>
        <end position="288"/>
    </location>
</feature>
<keyword evidence="4" id="KW-1185">Reference proteome</keyword>
<keyword evidence="2" id="KW-0812">Transmembrane</keyword>
<evidence type="ECO:0000313" key="3">
    <source>
        <dbReference type="EMBL" id="KAK8841146.1"/>
    </source>
</evidence>
<reference evidence="3 4" key="1">
    <citation type="submission" date="2024-04" db="EMBL/GenBank/DDBJ databases">
        <title>Tritrichomonas musculus Genome.</title>
        <authorList>
            <person name="Alves-Ferreira E."/>
            <person name="Grigg M."/>
            <person name="Lorenzi H."/>
            <person name="Galac M."/>
        </authorList>
    </citation>
    <scope>NUCLEOTIDE SEQUENCE [LARGE SCALE GENOMIC DNA]</scope>
    <source>
        <strain evidence="3 4">EAF2021</strain>
    </source>
</reference>
<keyword evidence="2" id="KW-0472">Membrane</keyword>
<dbReference type="Proteomes" id="UP001470230">
    <property type="component" value="Unassembled WGS sequence"/>
</dbReference>
<proteinExistence type="predicted"/>
<feature type="transmembrane region" description="Helical" evidence="2">
    <location>
        <begin position="139"/>
        <end position="156"/>
    </location>
</feature>
<gene>
    <name evidence="3" type="ORF">M9Y10_027346</name>
</gene>
<protein>
    <recommendedName>
        <fullName evidence="5">Reticulon-like protein</fullName>
    </recommendedName>
</protein>
<keyword evidence="2" id="KW-1133">Transmembrane helix</keyword>
<feature type="region of interest" description="Disordered" evidence="1">
    <location>
        <begin position="205"/>
        <end position="288"/>
    </location>
</feature>
<name>A0ABR2H5P1_9EUKA</name>
<evidence type="ECO:0008006" key="5">
    <source>
        <dbReference type="Google" id="ProtNLM"/>
    </source>
</evidence>
<organism evidence="3 4">
    <name type="scientific">Tritrichomonas musculus</name>
    <dbReference type="NCBI Taxonomy" id="1915356"/>
    <lineage>
        <taxon>Eukaryota</taxon>
        <taxon>Metamonada</taxon>
        <taxon>Parabasalia</taxon>
        <taxon>Tritrichomonadida</taxon>
        <taxon>Tritrichomonadidae</taxon>
        <taxon>Tritrichomonas</taxon>
    </lineage>
</organism>
<evidence type="ECO:0000313" key="4">
    <source>
        <dbReference type="Proteomes" id="UP001470230"/>
    </source>
</evidence>
<accession>A0ABR2H5P1</accession>
<dbReference type="EMBL" id="JAPFFF010000042">
    <property type="protein sequence ID" value="KAK8841146.1"/>
    <property type="molecule type" value="Genomic_DNA"/>
</dbReference>
<feature type="compositionally biased region" description="Low complexity" evidence="1">
    <location>
        <begin position="216"/>
        <end position="273"/>
    </location>
</feature>
<feature type="transmembrane region" description="Helical" evidence="2">
    <location>
        <begin position="63"/>
        <end position="81"/>
    </location>
</feature>